<evidence type="ECO:0000256" key="1">
    <source>
        <dbReference type="SAM" id="Coils"/>
    </source>
</evidence>
<organism evidence="2 3">
    <name type="scientific">Oikopleura dioica</name>
    <name type="common">Tunicate</name>
    <dbReference type="NCBI Taxonomy" id="34765"/>
    <lineage>
        <taxon>Eukaryota</taxon>
        <taxon>Metazoa</taxon>
        <taxon>Chordata</taxon>
        <taxon>Tunicata</taxon>
        <taxon>Appendicularia</taxon>
        <taxon>Copelata</taxon>
        <taxon>Oikopleuridae</taxon>
        <taxon>Oikopleura</taxon>
    </lineage>
</organism>
<evidence type="ECO:0000313" key="3">
    <source>
        <dbReference type="Proteomes" id="UP001158576"/>
    </source>
</evidence>
<name>A0ABN7SGG0_OIKDI</name>
<reference evidence="2 3" key="1">
    <citation type="submission" date="2021-04" db="EMBL/GenBank/DDBJ databases">
        <authorList>
            <person name="Bliznina A."/>
        </authorList>
    </citation>
    <scope>NUCLEOTIDE SEQUENCE [LARGE SCALE GENOMIC DNA]</scope>
</reference>
<gene>
    <name evidence="2" type="ORF">OKIOD_LOCUS6867</name>
</gene>
<keyword evidence="3" id="KW-1185">Reference proteome</keyword>
<keyword evidence="1" id="KW-0175">Coiled coil</keyword>
<evidence type="ECO:0000313" key="2">
    <source>
        <dbReference type="EMBL" id="CAG5097962.1"/>
    </source>
</evidence>
<dbReference type="EMBL" id="OU015569">
    <property type="protein sequence ID" value="CAG5097962.1"/>
    <property type="molecule type" value="Genomic_DNA"/>
</dbReference>
<feature type="coiled-coil region" evidence="1">
    <location>
        <begin position="134"/>
        <end position="168"/>
    </location>
</feature>
<sequence length="224" mass="26074">MSHETYRRGNEAIRYVDRKYVKSFGKYGKCAMPSCYRVTEKMKKANAFRRFVCEHCMLGPQVNEELDEAEETRMSDAKLTCPASKCYALSSPRQFINGECCEDAKKHQRKALVIDAHRAYLNSRLEEDEATLELFDAEKRVSSAKMKLRRAEEELKDAQKEANSTRQNILRRREVTLAKRRKLDEEAATVCREEKGPNVEVRVFGPEDIKNYQEEDKSSWAPFK</sequence>
<protein>
    <submittedName>
        <fullName evidence="2">Oidioi.mRNA.OKI2018_I69.XSR.g15309.t1.cds</fullName>
    </submittedName>
</protein>
<proteinExistence type="predicted"/>
<accession>A0ABN7SGG0</accession>
<dbReference type="Proteomes" id="UP001158576">
    <property type="component" value="Chromosome XSR"/>
</dbReference>